<gene>
    <name evidence="2" type="ORF">AMATHDRAFT_48769</name>
</gene>
<sequence length="200" mass="23513">MNRPRRENLTAKRCGRIEELLQDALDLRTSCTNTIHVLRSQCSDEIFHTIMNLLVTAGFQQPGVIMSRHDVLLNEGRIRRAIEELHEFRYVVKKREEQFKILLRYIPEGRRLVQLKTLLQEQLEKSKITEARSIFMYNKEHEKVALELGELLEDVHDRYVFNTLATLDRQRGSWTDVDPKIPSDLEEAKDATEQEQLEAL</sequence>
<organism evidence="2 3">
    <name type="scientific">Amanita thiersii Skay4041</name>
    <dbReference type="NCBI Taxonomy" id="703135"/>
    <lineage>
        <taxon>Eukaryota</taxon>
        <taxon>Fungi</taxon>
        <taxon>Dikarya</taxon>
        <taxon>Basidiomycota</taxon>
        <taxon>Agaricomycotina</taxon>
        <taxon>Agaricomycetes</taxon>
        <taxon>Agaricomycetidae</taxon>
        <taxon>Agaricales</taxon>
        <taxon>Pluteineae</taxon>
        <taxon>Amanitaceae</taxon>
        <taxon>Amanita</taxon>
    </lineage>
</organism>
<protein>
    <submittedName>
        <fullName evidence="2">Uncharacterized protein</fullName>
    </submittedName>
</protein>
<feature type="compositionally biased region" description="Basic and acidic residues" evidence="1">
    <location>
        <begin position="178"/>
        <end position="192"/>
    </location>
</feature>
<dbReference type="EMBL" id="KZ302031">
    <property type="protein sequence ID" value="PFH49377.1"/>
    <property type="molecule type" value="Genomic_DNA"/>
</dbReference>
<proteinExistence type="predicted"/>
<reference evidence="2 3" key="1">
    <citation type="submission" date="2014-02" db="EMBL/GenBank/DDBJ databases">
        <title>Transposable element dynamics among asymbiotic and ectomycorrhizal Amanita fungi.</title>
        <authorList>
            <consortium name="DOE Joint Genome Institute"/>
            <person name="Hess J."/>
            <person name="Skrede I."/>
            <person name="Wolfe B."/>
            <person name="LaButti K."/>
            <person name="Ohm R.A."/>
            <person name="Grigoriev I.V."/>
            <person name="Pringle A."/>
        </authorList>
    </citation>
    <scope>NUCLEOTIDE SEQUENCE [LARGE SCALE GENOMIC DNA]</scope>
    <source>
        <strain evidence="2 3">SKay4041</strain>
    </source>
</reference>
<accession>A0A2A9NMA1</accession>
<name>A0A2A9NMA1_9AGAR</name>
<dbReference type="AlphaFoldDB" id="A0A2A9NMA1"/>
<dbReference type="Proteomes" id="UP000242287">
    <property type="component" value="Unassembled WGS sequence"/>
</dbReference>
<feature type="region of interest" description="Disordered" evidence="1">
    <location>
        <begin position="178"/>
        <end position="200"/>
    </location>
</feature>
<evidence type="ECO:0000313" key="2">
    <source>
        <dbReference type="EMBL" id="PFH49377.1"/>
    </source>
</evidence>
<keyword evidence="3" id="KW-1185">Reference proteome</keyword>
<evidence type="ECO:0000313" key="3">
    <source>
        <dbReference type="Proteomes" id="UP000242287"/>
    </source>
</evidence>
<evidence type="ECO:0000256" key="1">
    <source>
        <dbReference type="SAM" id="MobiDB-lite"/>
    </source>
</evidence>